<organism evidence="2">
    <name type="scientific">bioreactor metagenome</name>
    <dbReference type="NCBI Taxonomy" id="1076179"/>
    <lineage>
        <taxon>unclassified sequences</taxon>
        <taxon>metagenomes</taxon>
        <taxon>ecological metagenomes</taxon>
    </lineage>
</organism>
<dbReference type="Pfam" id="PF13701">
    <property type="entry name" value="DDE_Tnp_1_4"/>
    <property type="match status" value="1"/>
</dbReference>
<sequence length="437" mass="50279">MATLHEKKVQFNSKLTISNTGGNLSTDSGLVLVKEFMESLNFSDLSKQYLGIEDKRLYHIHDNFSLMEQLIYQNIAGYSTDSSANLLKQDPIFKVILDKSRLASQSSISRFWDRISEENISQLQDLNQAMIDKVRSARNTTEMIFDLDSTHSDTYGDQENTDYNAHYRTNGYHPLVAFDGLTGDFLKAELRSGNVYTSNGVGTFMEPLFEHYNQVVPVSNILVRGDSGFATPELYDLCEAYDSFFVIRLKANRNLSKIAESFIQIDDNHPWDEKEVVYSSTSYQAKSWSKERRVCIKSTREADELLFRHEYIVTNYSNNVSAETVFRTYCKRGTMENFIKEAKNGFYFDKTDSPSFLENHARMMVSLLAYNIVNFMRTLCFTQGSANMQVDTIRLKLFKVAGKLVRTGRRLLLKLSSYHVHQGLFYQVLGNIQQLCW</sequence>
<evidence type="ECO:0000259" key="1">
    <source>
        <dbReference type="Pfam" id="PF13701"/>
    </source>
</evidence>
<comment type="caution">
    <text evidence="2">The sequence shown here is derived from an EMBL/GenBank/DDBJ whole genome shotgun (WGS) entry which is preliminary data.</text>
</comment>
<dbReference type="InterPro" id="IPR047960">
    <property type="entry name" value="Transpos_IS1380"/>
</dbReference>
<dbReference type="SUPFAM" id="SSF53098">
    <property type="entry name" value="Ribonuclease H-like"/>
    <property type="match status" value="1"/>
</dbReference>
<accession>A0A644Y833</accession>
<name>A0A644Y833_9ZZZZ</name>
<reference evidence="2" key="1">
    <citation type="submission" date="2019-08" db="EMBL/GenBank/DDBJ databases">
        <authorList>
            <person name="Kucharzyk K."/>
            <person name="Murdoch R.W."/>
            <person name="Higgins S."/>
            <person name="Loffler F."/>
        </authorList>
    </citation>
    <scope>NUCLEOTIDE SEQUENCE</scope>
</reference>
<proteinExistence type="predicted"/>
<dbReference type="NCBIfam" id="NF033539">
    <property type="entry name" value="transpos_IS1380"/>
    <property type="match status" value="1"/>
</dbReference>
<dbReference type="AlphaFoldDB" id="A0A644Y833"/>
<dbReference type="EMBL" id="VSSQ01004324">
    <property type="protein sequence ID" value="MPM24705.1"/>
    <property type="molecule type" value="Genomic_DNA"/>
</dbReference>
<evidence type="ECO:0000313" key="2">
    <source>
        <dbReference type="EMBL" id="MPM24705.1"/>
    </source>
</evidence>
<gene>
    <name evidence="2" type="ORF">SDC9_71189</name>
</gene>
<feature type="domain" description="Transposase DDE" evidence="1">
    <location>
        <begin position="8"/>
        <end position="435"/>
    </location>
</feature>
<dbReference type="InterPro" id="IPR012337">
    <property type="entry name" value="RNaseH-like_sf"/>
</dbReference>
<dbReference type="InterPro" id="IPR025668">
    <property type="entry name" value="Tnp_DDE_dom"/>
</dbReference>
<protein>
    <submittedName>
        <fullName evidence="2">IS1380 family transposase IS1678</fullName>
    </submittedName>
</protein>